<keyword evidence="1" id="KW-0812">Transmembrane</keyword>
<proteinExistence type="predicted"/>
<organism evidence="3 4">
    <name type="scientific">Flaviramulus multivorans</name>
    <dbReference type="NCBI Taxonomy" id="1304750"/>
    <lineage>
        <taxon>Bacteria</taxon>
        <taxon>Pseudomonadati</taxon>
        <taxon>Bacteroidota</taxon>
        <taxon>Flavobacteriia</taxon>
        <taxon>Flavobacteriales</taxon>
        <taxon>Flavobacteriaceae</taxon>
        <taxon>Flaviramulus</taxon>
    </lineage>
</organism>
<feature type="transmembrane region" description="Helical" evidence="1">
    <location>
        <begin position="57"/>
        <end position="81"/>
    </location>
</feature>
<name>A0ABS9ILQ8_9FLAO</name>
<reference evidence="3 4" key="1">
    <citation type="submission" date="2022-01" db="EMBL/GenBank/DDBJ databases">
        <title>Draft genome sequence of Sabulilitoribacter multivorans KCTC 32326.</title>
        <authorList>
            <person name="Oh J.-S."/>
        </authorList>
    </citation>
    <scope>NUCLEOTIDE SEQUENCE [LARGE SCALE GENOMIC DNA]</scope>
    <source>
        <strain evidence="3 4">M-M16</strain>
    </source>
</reference>
<evidence type="ECO:0000259" key="2">
    <source>
        <dbReference type="Pfam" id="PF14219"/>
    </source>
</evidence>
<feature type="transmembrane region" description="Helical" evidence="1">
    <location>
        <begin position="184"/>
        <end position="202"/>
    </location>
</feature>
<dbReference type="Proteomes" id="UP001200022">
    <property type="component" value="Unassembled WGS sequence"/>
</dbReference>
<feature type="domain" description="DUF4328" evidence="2">
    <location>
        <begin position="53"/>
        <end position="206"/>
    </location>
</feature>
<feature type="transmembrane region" description="Helical" evidence="1">
    <location>
        <begin position="12"/>
        <end position="34"/>
    </location>
</feature>
<evidence type="ECO:0000313" key="4">
    <source>
        <dbReference type="Proteomes" id="UP001200022"/>
    </source>
</evidence>
<dbReference type="Pfam" id="PF14219">
    <property type="entry name" value="DUF4328"/>
    <property type="match status" value="1"/>
</dbReference>
<evidence type="ECO:0000313" key="3">
    <source>
        <dbReference type="EMBL" id="MCF7561492.1"/>
    </source>
</evidence>
<accession>A0ABS9ILQ8</accession>
<dbReference type="InterPro" id="IPR025565">
    <property type="entry name" value="DUF4328"/>
</dbReference>
<gene>
    <name evidence="3" type="ORF">L3X39_12665</name>
</gene>
<dbReference type="EMBL" id="JAKKDV010000005">
    <property type="protein sequence ID" value="MCF7561492.1"/>
    <property type="molecule type" value="Genomic_DNA"/>
</dbReference>
<protein>
    <submittedName>
        <fullName evidence="3">DUF4328 domain-containing protein</fullName>
    </submittedName>
</protein>
<dbReference type="RefSeq" id="WP_237232223.1">
    <property type="nucleotide sequence ID" value="NZ_JAKKDV010000005.1"/>
</dbReference>
<sequence>MDLIRDNSQRSKYVLVLLGILAFFDLLSVGFNYYQNMVLEGYEFGEYTDEYIENLDYLSIVISLTYFSSFIITIVLFIQWFRRAYGNLIRLDVNMEYTENGSVWGYFIPFINWVRPIKTMKEIYLKTQKVIKEYNSTLVFNKNTEFIVVWWVIYLINGFIANFASKQMNRATTIDEFISANNVYIFSDLVDVVSIGFAILVIQKVSKLELILRETDTSLSLINQIGVKAEV</sequence>
<evidence type="ECO:0000256" key="1">
    <source>
        <dbReference type="SAM" id="Phobius"/>
    </source>
</evidence>
<keyword evidence="1" id="KW-0472">Membrane</keyword>
<keyword evidence="1" id="KW-1133">Transmembrane helix</keyword>
<keyword evidence="4" id="KW-1185">Reference proteome</keyword>
<comment type="caution">
    <text evidence="3">The sequence shown here is derived from an EMBL/GenBank/DDBJ whole genome shotgun (WGS) entry which is preliminary data.</text>
</comment>
<feature type="transmembrane region" description="Helical" evidence="1">
    <location>
        <begin position="146"/>
        <end position="164"/>
    </location>
</feature>